<sequence>MLFKEYLQHGYYPFFQEKGYLLRLQSIVKQTLENDIPTFANMNIATALKLKRLLYIIARSVPFKPNFTKLATLFDMNRNTISDLMCYLEKAGIINQLRAETEGIRLLGKVDKVYLNNTNLAYALSDNTPDIGNVRETFFFSTLRVVCPVTTSEVADFTVGGYTFEMGGKNKSQKRVHDVENAYVVKDDIEYGMRNVIPLWAFGFLY</sequence>
<organism evidence="2 3">
    <name type="scientific">Bacteroides xylanisolvens</name>
    <dbReference type="NCBI Taxonomy" id="371601"/>
    <lineage>
        <taxon>Bacteria</taxon>
        <taxon>Pseudomonadati</taxon>
        <taxon>Bacteroidota</taxon>
        <taxon>Bacteroidia</taxon>
        <taxon>Bacteroidales</taxon>
        <taxon>Bacteroidaceae</taxon>
        <taxon>Bacteroides</taxon>
    </lineage>
</organism>
<dbReference type="PANTHER" id="PTHR42990:SF1">
    <property type="entry name" value="AAA+ ATPASE DOMAIN-CONTAINING PROTEIN"/>
    <property type="match status" value="1"/>
</dbReference>
<feature type="domain" description="DUF4143" evidence="1">
    <location>
        <begin position="34"/>
        <end position="146"/>
    </location>
</feature>
<dbReference type="Proteomes" id="UP001198461">
    <property type="component" value="Unassembled WGS sequence"/>
</dbReference>
<protein>
    <recommendedName>
        <fullName evidence="1">DUF4143 domain-containing protein</fullName>
    </recommendedName>
</protein>
<comment type="caution">
    <text evidence="2">The sequence shown here is derived from an EMBL/GenBank/DDBJ whole genome shotgun (WGS) entry which is preliminary data.</text>
</comment>
<dbReference type="Pfam" id="PF13635">
    <property type="entry name" value="DUF4143"/>
    <property type="match status" value="1"/>
</dbReference>
<dbReference type="AlphaFoldDB" id="A0AAW4SZE4"/>
<accession>A0AAW4SZE4</accession>
<evidence type="ECO:0000313" key="3">
    <source>
        <dbReference type="Proteomes" id="UP001198461"/>
    </source>
</evidence>
<proteinExistence type="predicted"/>
<dbReference type="InterPro" id="IPR025420">
    <property type="entry name" value="DUF4143"/>
</dbReference>
<dbReference type="PANTHER" id="PTHR42990">
    <property type="entry name" value="ATPASE"/>
    <property type="match status" value="1"/>
</dbReference>
<gene>
    <name evidence="2" type="ORF">LD004_14525</name>
</gene>
<evidence type="ECO:0000259" key="1">
    <source>
        <dbReference type="Pfam" id="PF13635"/>
    </source>
</evidence>
<evidence type="ECO:0000313" key="2">
    <source>
        <dbReference type="EMBL" id="MCA4704822.1"/>
    </source>
</evidence>
<reference evidence="2" key="1">
    <citation type="submission" date="2023-08" db="EMBL/GenBank/DDBJ databases">
        <title>Mucin Metabolism Genes Underlie the Key Renovations of Bacteroides xylanisolvens Genomes in Captive Great Apes.</title>
        <authorList>
            <person name="Nishida A.H."/>
        </authorList>
    </citation>
    <scope>NUCLEOTIDE SEQUENCE</scope>
    <source>
        <strain evidence="2">P13.H9</strain>
    </source>
</reference>
<dbReference type="EMBL" id="JAIWYE010000026">
    <property type="protein sequence ID" value="MCA4704822.1"/>
    <property type="molecule type" value="Genomic_DNA"/>
</dbReference>
<name>A0AAW4SZE4_9BACE</name>